<evidence type="ECO:0000256" key="11">
    <source>
        <dbReference type="ARBA" id="ARBA00023014"/>
    </source>
</evidence>
<organism evidence="17 18">
    <name type="scientific">Candidatus Thermofonsia Clade 3 bacterium</name>
    <dbReference type="NCBI Taxonomy" id="2364212"/>
    <lineage>
        <taxon>Bacteria</taxon>
        <taxon>Bacillati</taxon>
        <taxon>Chloroflexota</taxon>
        <taxon>Candidatus Thermofontia</taxon>
        <taxon>Candidatus Thermofonsia Clade 3</taxon>
    </lineage>
</organism>
<dbReference type="AlphaFoldDB" id="A0A2M8Q957"/>
<evidence type="ECO:0000256" key="12">
    <source>
        <dbReference type="ARBA" id="ARBA00023164"/>
    </source>
</evidence>
<keyword evidence="9" id="KW-0560">Oxidoreductase</keyword>
<dbReference type="PANTHER" id="PTHR11938:SF133">
    <property type="entry name" value="GLUTAMATE SYNTHASE (NADH)"/>
    <property type="match status" value="1"/>
</dbReference>
<dbReference type="Gene3D" id="3.20.20.70">
    <property type="entry name" value="Aldolase class I"/>
    <property type="match status" value="1"/>
</dbReference>
<evidence type="ECO:0000256" key="9">
    <source>
        <dbReference type="ARBA" id="ARBA00023002"/>
    </source>
</evidence>
<dbReference type="InterPro" id="IPR017932">
    <property type="entry name" value="GATase_2_dom"/>
</dbReference>
<dbReference type="InterPro" id="IPR029055">
    <property type="entry name" value="Ntn_hydrolases_N"/>
</dbReference>
<feature type="domain" description="Glutamine amidotransferase type-2" evidence="15">
    <location>
        <begin position="2"/>
        <end position="170"/>
    </location>
</feature>
<evidence type="ECO:0000256" key="6">
    <source>
        <dbReference type="ARBA" id="ARBA00022643"/>
    </source>
</evidence>
<accession>A0A2M8Q957</accession>
<evidence type="ECO:0000256" key="4">
    <source>
        <dbReference type="ARBA" id="ARBA00022605"/>
    </source>
</evidence>
<evidence type="ECO:0000313" key="18">
    <source>
        <dbReference type="Proteomes" id="UP000230790"/>
    </source>
</evidence>
<dbReference type="GO" id="GO:0015930">
    <property type="term" value="F:glutamate synthase activity"/>
    <property type="evidence" value="ECO:0007669"/>
    <property type="project" value="InterPro"/>
</dbReference>
<dbReference type="InterPro" id="IPR050711">
    <property type="entry name" value="ET-N_metabolism_enzyme"/>
</dbReference>
<evidence type="ECO:0000256" key="5">
    <source>
        <dbReference type="ARBA" id="ARBA00022630"/>
    </source>
</evidence>
<evidence type="ECO:0000259" key="15">
    <source>
        <dbReference type="Pfam" id="PF00310"/>
    </source>
</evidence>
<evidence type="ECO:0000256" key="1">
    <source>
        <dbReference type="ARBA" id="ARBA00001917"/>
    </source>
</evidence>
<dbReference type="SUPFAM" id="SSF51395">
    <property type="entry name" value="FMN-linked oxidoreductases"/>
    <property type="match status" value="1"/>
</dbReference>
<dbReference type="InterPro" id="IPR013785">
    <property type="entry name" value="Aldolase_TIM"/>
</dbReference>
<protein>
    <submittedName>
        <fullName evidence="17">Glutamate synthase subunit alpha</fullName>
    </submittedName>
</protein>
<dbReference type="GO" id="GO:0051538">
    <property type="term" value="F:3 iron, 4 sulfur cluster binding"/>
    <property type="evidence" value="ECO:0007669"/>
    <property type="project" value="UniProtKB-KW"/>
</dbReference>
<dbReference type="GO" id="GO:0019676">
    <property type="term" value="P:ammonia assimilation cycle"/>
    <property type="evidence" value="ECO:0007669"/>
    <property type="project" value="TreeGrafter"/>
</dbReference>
<feature type="non-terminal residue" evidence="17">
    <location>
        <position position="312"/>
    </location>
</feature>
<comment type="cofactor">
    <cofactor evidence="1">
        <name>FMN</name>
        <dbReference type="ChEBI" id="CHEBI:58210"/>
    </cofactor>
</comment>
<evidence type="ECO:0000256" key="7">
    <source>
        <dbReference type="ARBA" id="ARBA00022723"/>
    </source>
</evidence>
<dbReference type="Proteomes" id="UP000230790">
    <property type="component" value="Unassembled WGS sequence"/>
</dbReference>
<evidence type="ECO:0000256" key="8">
    <source>
        <dbReference type="ARBA" id="ARBA00022962"/>
    </source>
</evidence>
<comment type="pathway">
    <text evidence="14">Amino-acid biosynthesis.</text>
</comment>
<dbReference type="Gene3D" id="3.60.20.10">
    <property type="entry name" value="Glutamine Phosphoribosylpyrophosphate, subunit 1, domain 1"/>
    <property type="match status" value="1"/>
</dbReference>
<dbReference type="InterPro" id="IPR006982">
    <property type="entry name" value="Glu_synth_centr_N"/>
</dbReference>
<dbReference type="PANTHER" id="PTHR11938">
    <property type="entry name" value="FAD NADPH DEHYDROGENASE/OXIDOREDUCTASE"/>
    <property type="match status" value="1"/>
</dbReference>
<keyword evidence="6" id="KW-0288">FMN</keyword>
<evidence type="ECO:0000256" key="3">
    <source>
        <dbReference type="ARBA" id="ARBA00009716"/>
    </source>
</evidence>
<evidence type="ECO:0000256" key="13">
    <source>
        <dbReference type="ARBA" id="ARBA00023291"/>
    </source>
</evidence>
<sequence>ESPYWEKPAEQLRPIIAKDSSDSGKFDNVLELLVRSGRDIRHAIMMMVPEAWERLPEGEVTPERRAFYEYHSALMEPWDGPAALTYTDGRIVGTAMDRNGLRPARYVILDNGIVISASEVGSVAYDESRVIRKGRIGPGQIFCVDTARGVIMDDEEITQKFAARRPYDRWIKENLVHLDDLTKKVKEVVEGNGQLAGVNGHALAGQDGQASHAQRAPLSNRQASFGYTSEEMIVILRPMITTGQEPVGAMGDDTPPAAMSKLPRPLFHYFKQRFAEVTNPPIDPLREELVMSLRMLLGKRANLLSETPEAVR</sequence>
<reference evidence="17 18" key="1">
    <citation type="submission" date="2017-11" db="EMBL/GenBank/DDBJ databases">
        <title>Evolution of Phototrophy in the Chloroflexi Phylum Driven by Horizontal Gene Transfer.</title>
        <authorList>
            <person name="Ward L.M."/>
            <person name="Hemp J."/>
            <person name="Shih P.M."/>
            <person name="Mcglynn S.E."/>
            <person name="Fischer W."/>
        </authorList>
    </citation>
    <scope>NUCLEOTIDE SEQUENCE [LARGE SCALE GENOMIC DNA]</scope>
    <source>
        <strain evidence="17">JP3_7</strain>
    </source>
</reference>
<comment type="similarity">
    <text evidence="3">Belongs to the glutamate synthase family.</text>
</comment>
<dbReference type="Pfam" id="PF04898">
    <property type="entry name" value="Glu_syn_central"/>
    <property type="match status" value="1"/>
</dbReference>
<keyword evidence="13" id="KW-0003">3Fe-4S</keyword>
<evidence type="ECO:0000256" key="14">
    <source>
        <dbReference type="ARBA" id="ARBA00029440"/>
    </source>
</evidence>
<dbReference type="GO" id="GO:0006537">
    <property type="term" value="P:glutamate biosynthetic process"/>
    <property type="evidence" value="ECO:0007669"/>
    <property type="project" value="UniProtKB-KW"/>
</dbReference>
<keyword evidence="4" id="KW-0028">Amino-acid biosynthesis</keyword>
<feature type="non-terminal residue" evidence="17">
    <location>
        <position position="1"/>
    </location>
</feature>
<dbReference type="EMBL" id="PGTN01000275">
    <property type="protein sequence ID" value="PJF46341.1"/>
    <property type="molecule type" value="Genomic_DNA"/>
</dbReference>
<name>A0A2M8Q957_9CHLR</name>
<proteinExistence type="inferred from homology"/>
<keyword evidence="12" id="KW-0314">Glutamate biosynthesis</keyword>
<keyword evidence="5" id="KW-0285">Flavoprotein</keyword>
<dbReference type="Pfam" id="PF00310">
    <property type="entry name" value="GATase_2"/>
    <property type="match status" value="1"/>
</dbReference>
<keyword evidence="10" id="KW-0408">Iron</keyword>
<evidence type="ECO:0000256" key="2">
    <source>
        <dbReference type="ARBA" id="ARBA00001927"/>
    </source>
</evidence>
<evidence type="ECO:0000259" key="16">
    <source>
        <dbReference type="Pfam" id="PF04898"/>
    </source>
</evidence>
<dbReference type="SUPFAM" id="SSF56235">
    <property type="entry name" value="N-terminal nucleophile aminohydrolases (Ntn hydrolases)"/>
    <property type="match status" value="1"/>
</dbReference>
<comment type="caution">
    <text evidence="17">The sequence shown here is derived from an EMBL/GenBank/DDBJ whole genome shotgun (WGS) entry which is preliminary data.</text>
</comment>
<keyword evidence="11" id="KW-0411">Iron-sulfur</keyword>
<feature type="domain" description="Glutamate synthase central-N" evidence="16">
    <location>
        <begin position="221"/>
        <end position="310"/>
    </location>
</feature>
<evidence type="ECO:0000256" key="10">
    <source>
        <dbReference type="ARBA" id="ARBA00023004"/>
    </source>
</evidence>
<keyword evidence="8" id="KW-0315">Glutamine amidotransferase</keyword>
<keyword evidence="7" id="KW-0479">Metal-binding</keyword>
<comment type="cofactor">
    <cofactor evidence="2">
        <name>[3Fe-4S] cluster</name>
        <dbReference type="ChEBI" id="CHEBI:21137"/>
    </cofactor>
</comment>
<evidence type="ECO:0000313" key="17">
    <source>
        <dbReference type="EMBL" id="PJF46341.1"/>
    </source>
</evidence>
<gene>
    <name evidence="17" type="ORF">CUN48_14290</name>
</gene>
<dbReference type="GO" id="GO:0046872">
    <property type="term" value="F:metal ion binding"/>
    <property type="evidence" value="ECO:0007669"/>
    <property type="project" value="UniProtKB-KW"/>
</dbReference>